<name>A0A6A6WF01_9PEZI</name>
<dbReference type="Gene3D" id="3.10.310.10">
    <property type="entry name" value="Diaminopimelate Epimerase, Chain A, domain 1"/>
    <property type="match status" value="2"/>
</dbReference>
<dbReference type="RefSeq" id="XP_033603566.1">
    <property type="nucleotide sequence ID" value="XM_033749281.1"/>
</dbReference>
<gene>
    <name evidence="3" type="ORF">EJ05DRAFT_535956</name>
</gene>
<evidence type="ECO:0000256" key="1">
    <source>
        <dbReference type="ARBA" id="ARBA00007673"/>
    </source>
</evidence>
<dbReference type="GeneID" id="54490335"/>
<sequence>MGVHMQETTLKRKRVRHVLPAVLMRAGTSKGLFIHRKDLPASQDQWVRPLLAAMGSKNNEPRQIDGVGGATSTTSKVAIISPSQRSDADVEYTFAQVSVGMETVDFSGNCGNMASGVGPFALDERLVIADPGVRQVEVRIFNTNTSRIMVETVDVDENDHFEEDGLYDMAGVVDSGRQVHVAFVDPAGSVTGALFPSGNRVEELTVSTFDTPFTVQATLVDAANPFVFVNAFTLPTWLSAAMPQDQLYVDTVECIRRAGAIKMNMANNQEEAAARRGTPKIAIVWPSSSPGMDIQVQSFSMGKPHPSLQLTGAVCLGAAVCIDGTVPNLLSTSEALPTPERTPSPNNAETMYCKAPATSGKTRAVTVKHPGGSISVDADVLLLESSSHVVQCTVSRTARRLFEGNVLYYN</sequence>
<dbReference type="EMBL" id="ML996567">
    <property type="protein sequence ID" value="KAF2761115.1"/>
    <property type="molecule type" value="Genomic_DNA"/>
</dbReference>
<dbReference type="Pfam" id="PF04303">
    <property type="entry name" value="PrpF"/>
    <property type="match status" value="1"/>
</dbReference>
<protein>
    <submittedName>
        <fullName evidence="3">DUF453-domain-containing protein</fullName>
    </submittedName>
</protein>
<evidence type="ECO:0000313" key="4">
    <source>
        <dbReference type="Proteomes" id="UP000799437"/>
    </source>
</evidence>
<dbReference type="AlphaFoldDB" id="A0A6A6WF01"/>
<dbReference type="PANTHER" id="PTHR43709">
    <property type="entry name" value="ACONITATE ISOMERASE-RELATED"/>
    <property type="match status" value="1"/>
</dbReference>
<accession>A0A6A6WF01</accession>
<evidence type="ECO:0000313" key="3">
    <source>
        <dbReference type="EMBL" id="KAF2761115.1"/>
    </source>
</evidence>
<proteinExistence type="inferred from homology"/>
<dbReference type="PANTHER" id="PTHR43709:SF2">
    <property type="entry name" value="DUF453 DOMAIN PROTEIN (AFU_ORTHOLOGUE AFUA_6G00360)"/>
    <property type="match status" value="1"/>
</dbReference>
<dbReference type="Proteomes" id="UP000799437">
    <property type="component" value="Unassembled WGS sequence"/>
</dbReference>
<dbReference type="GO" id="GO:0016853">
    <property type="term" value="F:isomerase activity"/>
    <property type="evidence" value="ECO:0007669"/>
    <property type="project" value="UniProtKB-KW"/>
</dbReference>
<organism evidence="3 4">
    <name type="scientific">Pseudovirgaria hyperparasitica</name>
    <dbReference type="NCBI Taxonomy" id="470096"/>
    <lineage>
        <taxon>Eukaryota</taxon>
        <taxon>Fungi</taxon>
        <taxon>Dikarya</taxon>
        <taxon>Ascomycota</taxon>
        <taxon>Pezizomycotina</taxon>
        <taxon>Dothideomycetes</taxon>
        <taxon>Dothideomycetes incertae sedis</taxon>
        <taxon>Acrospermales</taxon>
        <taxon>Acrospermaceae</taxon>
        <taxon>Pseudovirgaria</taxon>
    </lineage>
</organism>
<dbReference type="SUPFAM" id="SSF54506">
    <property type="entry name" value="Diaminopimelate epimerase-like"/>
    <property type="match status" value="2"/>
</dbReference>
<dbReference type="OrthoDB" id="10267539at2759"/>
<keyword evidence="4" id="KW-1185">Reference proteome</keyword>
<comment type="similarity">
    <text evidence="1">Belongs to the PrpF family.</text>
</comment>
<dbReference type="InterPro" id="IPR007400">
    <property type="entry name" value="PrpF-like"/>
</dbReference>
<keyword evidence="2" id="KW-0413">Isomerase</keyword>
<reference evidence="3" key="1">
    <citation type="journal article" date="2020" name="Stud. Mycol.">
        <title>101 Dothideomycetes genomes: a test case for predicting lifestyles and emergence of pathogens.</title>
        <authorList>
            <person name="Haridas S."/>
            <person name="Albert R."/>
            <person name="Binder M."/>
            <person name="Bloem J."/>
            <person name="Labutti K."/>
            <person name="Salamov A."/>
            <person name="Andreopoulos B."/>
            <person name="Baker S."/>
            <person name="Barry K."/>
            <person name="Bills G."/>
            <person name="Bluhm B."/>
            <person name="Cannon C."/>
            <person name="Castanera R."/>
            <person name="Culley D."/>
            <person name="Daum C."/>
            <person name="Ezra D."/>
            <person name="Gonzalez J."/>
            <person name="Henrissat B."/>
            <person name="Kuo A."/>
            <person name="Liang C."/>
            <person name="Lipzen A."/>
            <person name="Lutzoni F."/>
            <person name="Magnuson J."/>
            <person name="Mondo S."/>
            <person name="Nolan M."/>
            <person name="Ohm R."/>
            <person name="Pangilinan J."/>
            <person name="Park H.-J."/>
            <person name="Ramirez L."/>
            <person name="Alfaro M."/>
            <person name="Sun H."/>
            <person name="Tritt A."/>
            <person name="Yoshinaga Y."/>
            <person name="Zwiers L.-H."/>
            <person name="Turgeon B."/>
            <person name="Goodwin S."/>
            <person name="Spatafora J."/>
            <person name="Crous P."/>
            <person name="Grigoriev I."/>
        </authorList>
    </citation>
    <scope>NUCLEOTIDE SEQUENCE</scope>
    <source>
        <strain evidence="3">CBS 121739</strain>
    </source>
</reference>
<evidence type="ECO:0000256" key="2">
    <source>
        <dbReference type="ARBA" id="ARBA00023235"/>
    </source>
</evidence>